<keyword evidence="5" id="KW-0413">Isomerase</keyword>
<name>A0A6A7G672_9CRUS</name>
<dbReference type="InterPro" id="IPR029045">
    <property type="entry name" value="ClpP/crotonase-like_dom_sf"/>
</dbReference>
<dbReference type="Pfam" id="PF00378">
    <property type="entry name" value="ECH_1"/>
    <property type="match status" value="1"/>
</dbReference>
<dbReference type="InterPro" id="IPR001753">
    <property type="entry name" value="Enoyl-CoA_hydra/iso"/>
</dbReference>
<evidence type="ECO:0000256" key="3">
    <source>
        <dbReference type="ARBA" id="ARBA00023239"/>
    </source>
</evidence>
<dbReference type="CDD" id="cd06558">
    <property type="entry name" value="crotonase-like"/>
    <property type="match status" value="1"/>
</dbReference>
<dbReference type="SUPFAM" id="SSF52096">
    <property type="entry name" value="ClpP/crotonase"/>
    <property type="match status" value="1"/>
</dbReference>
<evidence type="ECO:0000256" key="4">
    <source>
        <dbReference type="RuleBase" id="RU003707"/>
    </source>
</evidence>
<organism evidence="5">
    <name type="scientific">Hirondellea gigas</name>
    <dbReference type="NCBI Taxonomy" id="1518452"/>
    <lineage>
        <taxon>Eukaryota</taxon>
        <taxon>Metazoa</taxon>
        <taxon>Ecdysozoa</taxon>
        <taxon>Arthropoda</taxon>
        <taxon>Crustacea</taxon>
        <taxon>Multicrustacea</taxon>
        <taxon>Malacostraca</taxon>
        <taxon>Eumalacostraca</taxon>
        <taxon>Peracarida</taxon>
        <taxon>Amphipoda</taxon>
        <taxon>Amphilochidea</taxon>
        <taxon>Lysianassida</taxon>
        <taxon>Lysianassidira</taxon>
        <taxon>Lysianassoidea</taxon>
        <taxon>Lysianassidae</taxon>
        <taxon>Hirondellea</taxon>
    </lineage>
</organism>
<dbReference type="AlphaFoldDB" id="A0A6A7G672"/>
<dbReference type="InterPro" id="IPR018376">
    <property type="entry name" value="Enoyl-CoA_hyd/isom_CS"/>
</dbReference>
<dbReference type="PROSITE" id="PS00166">
    <property type="entry name" value="ENOYL_COA_HYDRATASE"/>
    <property type="match status" value="1"/>
</dbReference>
<dbReference type="GO" id="GO:0016829">
    <property type="term" value="F:lyase activity"/>
    <property type="evidence" value="ECO:0007669"/>
    <property type="project" value="UniProtKB-KW"/>
</dbReference>
<dbReference type="PANTHER" id="PTHR11941:SF169">
    <property type="entry name" value="(7AS)-7A-METHYL-1,5-DIOXO-2,3,5,6,7,7A-HEXAHYDRO-1H-INDENE-CARBOXYL-COA HYDROLASE"/>
    <property type="match status" value="1"/>
</dbReference>
<dbReference type="InterPro" id="IPR014748">
    <property type="entry name" value="Enoyl-CoA_hydra_C"/>
</dbReference>
<accession>A0A6A7G672</accession>
<dbReference type="EMBL" id="IACT01007302">
    <property type="protein sequence ID" value="LAC26420.1"/>
    <property type="molecule type" value="mRNA"/>
</dbReference>
<dbReference type="NCBIfam" id="NF006100">
    <property type="entry name" value="PRK08252.1"/>
    <property type="match status" value="1"/>
</dbReference>
<reference evidence="5" key="1">
    <citation type="submission" date="2017-11" db="EMBL/GenBank/DDBJ databases">
        <title>The sensing device of the deep-sea amphipod.</title>
        <authorList>
            <person name="Kobayashi H."/>
            <person name="Nagahama T."/>
            <person name="Arai W."/>
            <person name="Sasagawa Y."/>
            <person name="Umeda M."/>
            <person name="Hayashi T."/>
            <person name="Nikaido I."/>
            <person name="Watanabe H."/>
            <person name="Oguri K."/>
            <person name="Kitazato H."/>
            <person name="Fujioka K."/>
            <person name="Kido Y."/>
            <person name="Takami H."/>
        </authorList>
    </citation>
    <scope>NUCLEOTIDE SEQUENCE</scope>
    <source>
        <tissue evidence="5">Whole body</tissue>
    </source>
</reference>
<protein>
    <submittedName>
        <fullName evidence="5">Enoyl-CoA hydratase/isomerase</fullName>
    </submittedName>
</protein>
<evidence type="ECO:0000313" key="5">
    <source>
        <dbReference type="EMBL" id="LAC26420.1"/>
    </source>
</evidence>
<evidence type="ECO:0000256" key="1">
    <source>
        <dbReference type="ARBA" id="ARBA00005254"/>
    </source>
</evidence>
<dbReference type="Gene3D" id="3.90.226.10">
    <property type="entry name" value="2-enoyl-CoA Hydratase, Chain A, domain 1"/>
    <property type="match status" value="1"/>
</dbReference>
<dbReference type="Gene3D" id="1.10.12.10">
    <property type="entry name" value="Lyase 2-enoyl-coa Hydratase, Chain A, domain 2"/>
    <property type="match status" value="1"/>
</dbReference>
<sequence length="262" mass="28062">MSDDKFVLFEKRGHVGIFTLNRPRAMNAVNAELGAQFEAHLDAFEADDDLWVGIVASSHPKAFCAGADLKAISKGQRIMTKKGGFAGFVQYPRKKPMIAAVDGYCLAGGCEIALACDLIVASGKARFGVPEVKRSLVAAAGGLFRLPQKLPRAIALELILTGDPIDGAKAVHYGLANVLTKDGEALEGALALAARIVTNAPLAVREAKACVDEMTQQNMSDKEAFARSNKAMGYLARTPDFMEGPRAFIEKRAPRWTGKAKL</sequence>
<keyword evidence="3" id="KW-0456">Lyase</keyword>
<dbReference type="GO" id="GO:0006635">
    <property type="term" value="P:fatty acid beta-oxidation"/>
    <property type="evidence" value="ECO:0007669"/>
    <property type="project" value="TreeGrafter"/>
</dbReference>
<dbReference type="PANTHER" id="PTHR11941">
    <property type="entry name" value="ENOYL-COA HYDRATASE-RELATED"/>
    <property type="match status" value="1"/>
</dbReference>
<keyword evidence="2" id="KW-0443">Lipid metabolism</keyword>
<dbReference type="GO" id="GO:0016853">
    <property type="term" value="F:isomerase activity"/>
    <property type="evidence" value="ECO:0007669"/>
    <property type="project" value="UniProtKB-KW"/>
</dbReference>
<comment type="similarity">
    <text evidence="1 4">Belongs to the enoyl-CoA hydratase/isomerase family.</text>
</comment>
<evidence type="ECO:0000256" key="2">
    <source>
        <dbReference type="ARBA" id="ARBA00023098"/>
    </source>
</evidence>
<proteinExistence type="evidence at transcript level"/>